<feature type="region of interest" description="Disordered" evidence="1">
    <location>
        <begin position="103"/>
        <end position="136"/>
    </location>
</feature>
<evidence type="ECO:0000313" key="3">
    <source>
        <dbReference type="Proteomes" id="UP000623129"/>
    </source>
</evidence>
<feature type="compositionally biased region" description="Polar residues" evidence="1">
    <location>
        <begin position="177"/>
        <end position="186"/>
    </location>
</feature>
<name>A0A833QJJ3_9POAL</name>
<gene>
    <name evidence="2" type="ORF">FCM35_KLT06441</name>
</gene>
<organism evidence="2 3">
    <name type="scientific">Carex littledalei</name>
    <dbReference type="NCBI Taxonomy" id="544730"/>
    <lineage>
        <taxon>Eukaryota</taxon>
        <taxon>Viridiplantae</taxon>
        <taxon>Streptophyta</taxon>
        <taxon>Embryophyta</taxon>
        <taxon>Tracheophyta</taxon>
        <taxon>Spermatophyta</taxon>
        <taxon>Magnoliopsida</taxon>
        <taxon>Liliopsida</taxon>
        <taxon>Poales</taxon>
        <taxon>Cyperaceae</taxon>
        <taxon>Cyperoideae</taxon>
        <taxon>Cariceae</taxon>
        <taxon>Carex</taxon>
        <taxon>Carex subgen. Euthyceras</taxon>
    </lineage>
</organism>
<protein>
    <submittedName>
        <fullName evidence="2">Uncharacterized protein</fullName>
    </submittedName>
</protein>
<reference evidence="2" key="1">
    <citation type="submission" date="2020-01" db="EMBL/GenBank/DDBJ databases">
        <title>Genome sequence of Kobresia littledalei, the first chromosome-level genome in the family Cyperaceae.</title>
        <authorList>
            <person name="Qu G."/>
        </authorList>
    </citation>
    <scope>NUCLEOTIDE SEQUENCE</scope>
    <source>
        <strain evidence="2">C.B.Clarke</strain>
        <tissue evidence="2">Leaf</tissue>
    </source>
</reference>
<dbReference type="AlphaFoldDB" id="A0A833QJJ3"/>
<evidence type="ECO:0000313" key="2">
    <source>
        <dbReference type="EMBL" id="KAF3327835.1"/>
    </source>
</evidence>
<accession>A0A833QJJ3</accession>
<dbReference type="Proteomes" id="UP000623129">
    <property type="component" value="Unassembled WGS sequence"/>
</dbReference>
<comment type="caution">
    <text evidence="2">The sequence shown here is derived from an EMBL/GenBank/DDBJ whole genome shotgun (WGS) entry which is preliminary data.</text>
</comment>
<feature type="compositionally biased region" description="Basic and acidic residues" evidence="1">
    <location>
        <begin position="244"/>
        <end position="266"/>
    </location>
</feature>
<feature type="compositionally biased region" description="Basic and acidic residues" evidence="1">
    <location>
        <begin position="224"/>
        <end position="235"/>
    </location>
</feature>
<feature type="region of interest" description="Disordered" evidence="1">
    <location>
        <begin position="19"/>
        <end position="83"/>
    </location>
</feature>
<keyword evidence="3" id="KW-1185">Reference proteome</keyword>
<feature type="compositionally biased region" description="Basic and acidic residues" evidence="1">
    <location>
        <begin position="103"/>
        <end position="115"/>
    </location>
</feature>
<feature type="region of interest" description="Disordered" evidence="1">
    <location>
        <begin position="166"/>
        <end position="199"/>
    </location>
</feature>
<proteinExistence type="predicted"/>
<sequence length="266" mass="29362">MTPSLVLFAGPNEVVNTSLKKKTKRKRNIASFEDTATLGPTQSRKVGEEEFQVIGHGENRPSNDSYCDAKDGESRKSETNDASIAVCEAEYIKEAHLCSEKAKDISGKNSRHDSESQEIPGPAKKKAKNDDAKKKVVRKDGDIIKKDGSFLEVTQTIGTVVLTEEEEELQVTGHGENQPSNDSYCNANKGESRKAETNDASIAVCEQEYIKEAPLPLCLEKEKDISGNNSRHDSESPVIIKHKPQVEEDRNQVSLSHKEKAEKPGR</sequence>
<feature type="region of interest" description="Disordered" evidence="1">
    <location>
        <begin position="224"/>
        <end position="266"/>
    </location>
</feature>
<evidence type="ECO:0000256" key="1">
    <source>
        <dbReference type="SAM" id="MobiDB-lite"/>
    </source>
</evidence>
<dbReference type="EMBL" id="SWLB01000016">
    <property type="protein sequence ID" value="KAF3327835.1"/>
    <property type="molecule type" value="Genomic_DNA"/>
</dbReference>
<feature type="compositionally biased region" description="Basic residues" evidence="1">
    <location>
        <begin position="19"/>
        <end position="28"/>
    </location>
</feature>
<feature type="compositionally biased region" description="Basic and acidic residues" evidence="1">
    <location>
        <begin position="57"/>
        <end position="79"/>
    </location>
</feature>